<comment type="pathway">
    <text evidence="1">Protein modification; protein ubiquitination.</text>
</comment>
<dbReference type="InterPro" id="IPR015915">
    <property type="entry name" value="Kelch-typ_b-propeller"/>
</dbReference>
<evidence type="ECO:0000256" key="2">
    <source>
        <dbReference type="ARBA" id="ARBA00013699"/>
    </source>
</evidence>
<dbReference type="Pfam" id="PF01344">
    <property type="entry name" value="Kelch_1"/>
    <property type="match status" value="5"/>
</dbReference>
<name>A0A8R2R9U7_BOMMO</name>
<dbReference type="SMART" id="SM00612">
    <property type="entry name" value="Kelch"/>
    <property type="match status" value="6"/>
</dbReference>
<dbReference type="SMR" id="A0A8R2R9U7"/>
<feature type="domain" description="BTB" evidence="9">
    <location>
        <begin position="79"/>
        <end position="144"/>
    </location>
</feature>
<organism evidence="10 11">
    <name type="scientific">Bombyx mori</name>
    <name type="common">Silk moth</name>
    <dbReference type="NCBI Taxonomy" id="7091"/>
    <lineage>
        <taxon>Eukaryota</taxon>
        <taxon>Metazoa</taxon>
        <taxon>Ecdysozoa</taxon>
        <taxon>Arthropoda</taxon>
        <taxon>Hexapoda</taxon>
        <taxon>Insecta</taxon>
        <taxon>Pterygota</taxon>
        <taxon>Neoptera</taxon>
        <taxon>Endopterygota</taxon>
        <taxon>Lepidoptera</taxon>
        <taxon>Glossata</taxon>
        <taxon>Ditrysia</taxon>
        <taxon>Bombycoidea</taxon>
        <taxon>Bombycidae</taxon>
        <taxon>Bombycinae</taxon>
        <taxon>Bombyx</taxon>
    </lineage>
</organism>
<dbReference type="Gene3D" id="2.120.10.80">
    <property type="entry name" value="Kelch-type beta propeller"/>
    <property type="match status" value="1"/>
</dbReference>
<dbReference type="InterPro" id="IPR017096">
    <property type="entry name" value="BTB-kelch_protein"/>
</dbReference>
<accession>A0A8R2R9U7</accession>
<evidence type="ECO:0000256" key="5">
    <source>
        <dbReference type="ARBA" id="ARBA00022786"/>
    </source>
</evidence>
<evidence type="ECO:0000256" key="7">
    <source>
        <dbReference type="ARBA" id="ARBA00043912"/>
    </source>
</evidence>
<keyword evidence="3" id="KW-0880">Kelch repeat</keyword>
<reference evidence="11" key="1">
    <citation type="journal article" date="2008" name="Insect Biochem. Mol. Biol.">
        <title>The genome of a lepidopteran model insect, the silkworm Bombyx mori.</title>
        <authorList>
            <consortium name="International Silkworm Genome Consortium"/>
        </authorList>
    </citation>
    <scope>NUCLEOTIDE SEQUENCE [LARGE SCALE GENOMIC DNA]</scope>
    <source>
        <strain evidence="11">p50T</strain>
    </source>
</reference>
<dbReference type="InterPro" id="IPR006652">
    <property type="entry name" value="Kelch_1"/>
</dbReference>
<feature type="compositionally biased region" description="Basic and acidic residues" evidence="8">
    <location>
        <begin position="1"/>
        <end position="12"/>
    </location>
</feature>
<keyword evidence="5" id="KW-0833">Ubl conjugation pathway</keyword>
<dbReference type="CTD" id="3792"/>
<dbReference type="Gene3D" id="3.30.710.10">
    <property type="entry name" value="Potassium Channel Kv1.1, Chain A"/>
    <property type="match status" value="1"/>
</dbReference>
<feature type="region of interest" description="Disordered" evidence="8">
    <location>
        <begin position="1"/>
        <end position="28"/>
    </location>
</feature>
<keyword evidence="4" id="KW-0677">Repeat</keyword>
<dbReference type="PANTHER" id="PTHR24412">
    <property type="entry name" value="KELCH PROTEIN"/>
    <property type="match status" value="1"/>
</dbReference>
<dbReference type="FunFam" id="1.25.40.420:FF:000001">
    <property type="entry name" value="Kelch-like family member 12"/>
    <property type="match status" value="1"/>
</dbReference>
<dbReference type="PRINTS" id="PR00501">
    <property type="entry name" value="KELCHREPEAT"/>
</dbReference>
<proteinExistence type="predicted"/>
<evidence type="ECO:0000259" key="9">
    <source>
        <dbReference type="PROSITE" id="PS50097"/>
    </source>
</evidence>
<reference evidence="10" key="2">
    <citation type="submission" date="2022-06" db="UniProtKB">
        <authorList>
            <consortium name="EnsemblMetazoa"/>
        </authorList>
    </citation>
    <scope>IDENTIFICATION</scope>
    <source>
        <strain evidence="10">p50T (Dazao)</strain>
    </source>
</reference>
<keyword evidence="6" id="KW-0009">Actin-binding</keyword>
<dbReference type="KEGG" id="bmor:101746655"/>
<evidence type="ECO:0000313" key="11">
    <source>
        <dbReference type="Proteomes" id="UP000005204"/>
    </source>
</evidence>
<dbReference type="EnsemblMetazoa" id="XM_038020338.1">
    <property type="protein sequence ID" value="XP_037876266.1"/>
    <property type="gene ID" value="LOC101746655"/>
</dbReference>
<comment type="function">
    <text evidence="7">Probable substrate-specific adapter of an E3 ubiquitin-protein ligase complex which mediates the ubiquitination and subsequent proteasomal degradation of target proteins. May have a role in synapse differentiation and growth.</text>
</comment>
<dbReference type="AlphaFoldDB" id="A0A8R2R9U7"/>
<evidence type="ECO:0000256" key="1">
    <source>
        <dbReference type="ARBA" id="ARBA00004906"/>
    </source>
</evidence>
<dbReference type="SUPFAM" id="SSF117281">
    <property type="entry name" value="Kelch motif"/>
    <property type="match status" value="1"/>
</dbReference>
<dbReference type="Pfam" id="PF00651">
    <property type="entry name" value="BTB"/>
    <property type="match status" value="1"/>
</dbReference>
<dbReference type="Proteomes" id="UP000005204">
    <property type="component" value="Unassembled WGS sequence"/>
</dbReference>
<dbReference type="InterPro" id="IPR011333">
    <property type="entry name" value="SKP1/BTB/POZ_sf"/>
</dbReference>
<evidence type="ECO:0000256" key="3">
    <source>
        <dbReference type="ARBA" id="ARBA00022441"/>
    </source>
</evidence>
<dbReference type="SUPFAM" id="SSF54695">
    <property type="entry name" value="POZ domain"/>
    <property type="match status" value="1"/>
</dbReference>
<dbReference type="SMART" id="SM00225">
    <property type="entry name" value="BTB"/>
    <property type="match status" value="1"/>
</dbReference>
<dbReference type="RefSeq" id="XP_037876266.1">
    <property type="nucleotide sequence ID" value="XM_038020338.2"/>
</dbReference>
<keyword evidence="11" id="KW-1185">Reference proteome</keyword>
<dbReference type="PANTHER" id="PTHR24412:SF466">
    <property type="entry name" value="RING CANAL KELCH PROTEIN"/>
    <property type="match status" value="1"/>
</dbReference>
<dbReference type="Gene3D" id="1.25.40.420">
    <property type="match status" value="1"/>
</dbReference>
<evidence type="ECO:0000256" key="6">
    <source>
        <dbReference type="ARBA" id="ARBA00023203"/>
    </source>
</evidence>
<dbReference type="Pfam" id="PF07707">
    <property type="entry name" value="BACK"/>
    <property type="match status" value="1"/>
</dbReference>
<protein>
    <recommendedName>
        <fullName evidence="2">Kelch-like protein diablo</fullName>
    </recommendedName>
</protein>
<sequence length="640" mass="68451">MEGNADGDRERAILAVDNGAAEGDGDRGRYSMMVRCASQSSLDESSQRPATTENTIGGAQHASKLLEALARLRQDATLCDVRIQAQAECDSEPSEGVWAHRAVLAASSPYFHAMFTQFDERTQPTVTIQNVEPQALEAIIEYIYKPDSLVITEDNVQSGAKPLCSDVWVCAGQSVLSAASLLQAGGVREACCSFLASVLSPDNALGIRAFADLHVCADLAVCAARYLDAHFLEVLETEEFLALAPDTLAQLLDSDRITVPNEEVILDAVLRWMQHDAESRQQHLGMLLEHVRLPLLAQDALVARANAEPLASAGLRVKDLVIEALSFHLMRPEHRAAAAQASARARPRQPPRSPKMLLVVGGQAPKAIRDVEAYHLECGRWRPCAELLTRRCRAGLAVLHGKVYAIGGFNGTLRVRSVDVYDVCADAWASGPALTARRSTLGVAVLGNLIYAVGGFDGATGLNSAEVLDPREGVWRTIASMSTRRSSVGVAVLEGKLYAVGGYDGASRQCLQTVERYDPCSDSWEMVGEMSARRSGCGVGVVEGALYAVGGHDGPAVRRSVERYRPATGWAPAPPMHTARRNAAVAMHAGKLYVVGGDDGAANLDTVEVFDPATDTWTLLPGSMSVGRSYAGVAVVERAA</sequence>
<dbReference type="GO" id="GO:0003779">
    <property type="term" value="F:actin binding"/>
    <property type="evidence" value="ECO:0007669"/>
    <property type="project" value="UniProtKB-KW"/>
</dbReference>
<dbReference type="InterPro" id="IPR011705">
    <property type="entry name" value="BACK"/>
</dbReference>
<evidence type="ECO:0000256" key="4">
    <source>
        <dbReference type="ARBA" id="ARBA00022737"/>
    </source>
</evidence>
<evidence type="ECO:0000256" key="8">
    <source>
        <dbReference type="SAM" id="MobiDB-lite"/>
    </source>
</evidence>
<dbReference type="PIRSF" id="PIRSF037037">
    <property type="entry name" value="Kelch-like_protein_gigaxonin"/>
    <property type="match status" value="1"/>
</dbReference>
<dbReference type="GeneID" id="101746655"/>
<dbReference type="PROSITE" id="PS50097">
    <property type="entry name" value="BTB"/>
    <property type="match status" value="1"/>
</dbReference>
<evidence type="ECO:0000313" key="10">
    <source>
        <dbReference type="EnsemblMetazoa" id="XP_037876266.1"/>
    </source>
</evidence>
<dbReference type="SMART" id="SM00875">
    <property type="entry name" value="BACK"/>
    <property type="match status" value="1"/>
</dbReference>
<dbReference type="InterPro" id="IPR000210">
    <property type="entry name" value="BTB/POZ_dom"/>
</dbReference>